<dbReference type="SUPFAM" id="SSF54928">
    <property type="entry name" value="RNA-binding domain, RBD"/>
    <property type="match status" value="1"/>
</dbReference>
<organism evidence="5 6">
    <name type="scientific">Daphnia pulex</name>
    <name type="common">Water flea</name>
    <dbReference type="NCBI Taxonomy" id="6669"/>
    <lineage>
        <taxon>Eukaryota</taxon>
        <taxon>Metazoa</taxon>
        <taxon>Ecdysozoa</taxon>
        <taxon>Arthropoda</taxon>
        <taxon>Crustacea</taxon>
        <taxon>Branchiopoda</taxon>
        <taxon>Diplostraca</taxon>
        <taxon>Cladocera</taxon>
        <taxon>Anomopoda</taxon>
        <taxon>Daphniidae</taxon>
        <taxon>Daphnia</taxon>
    </lineage>
</organism>
<evidence type="ECO:0000256" key="1">
    <source>
        <dbReference type="ARBA" id="ARBA00022884"/>
    </source>
</evidence>
<protein>
    <recommendedName>
        <fullName evidence="4">RRM domain-containing protein</fullName>
    </recommendedName>
</protein>
<name>E9HNR6_DAPPU</name>
<dbReference type="KEGG" id="dpx:DAPPUDRAFT_262824"/>
<dbReference type="GO" id="GO:1990904">
    <property type="term" value="C:ribonucleoprotein complex"/>
    <property type="evidence" value="ECO:0000318"/>
    <property type="project" value="GO_Central"/>
</dbReference>
<dbReference type="OrthoDB" id="3800936at2759"/>
<evidence type="ECO:0000259" key="4">
    <source>
        <dbReference type="PROSITE" id="PS50102"/>
    </source>
</evidence>
<dbReference type="InParanoid" id="E9HNR6"/>
<dbReference type="GO" id="GO:0005634">
    <property type="term" value="C:nucleus"/>
    <property type="evidence" value="ECO:0000318"/>
    <property type="project" value="GO_Central"/>
</dbReference>
<dbReference type="InterPro" id="IPR012677">
    <property type="entry name" value="Nucleotide-bd_a/b_plait_sf"/>
</dbReference>
<dbReference type="GO" id="GO:0003729">
    <property type="term" value="F:mRNA binding"/>
    <property type="evidence" value="ECO:0000318"/>
    <property type="project" value="GO_Central"/>
</dbReference>
<dbReference type="Gene3D" id="3.30.70.330">
    <property type="match status" value="1"/>
</dbReference>
<accession>E9HNR6</accession>
<keyword evidence="1 2" id="KW-0694">RNA-binding</keyword>
<keyword evidence="6" id="KW-1185">Reference proteome</keyword>
<dbReference type="InterPro" id="IPR000504">
    <property type="entry name" value="RRM_dom"/>
</dbReference>
<gene>
    <name evidence="5" type="ORF">DAPPUDRAFT_262824</name>
</gene>
<proteinExistence type="predicted"/>
<dbReference type="Pfam" id="PF00076">
    <property type="entry name" value="RRM_1"/>
    <property type="match status" value="1"/>
</dbReference>
<dbReference type="PANTHER" id="PTHR21245">
    <property type="entry name" value="HETEROGENEOUS NUCLEAR RIBONUCLEOPROTEIN"/>
    <property type="match status" value="1"/>
</dbReference>
<dbReference type="STRING" id="6669.E9HNR6"/>
<evidence type="ECO:0000313" key="6">
    <source>
        <dbReference type="Proteomes" id="UP000000305"/>
    </source>
</evidence>
<dbReference type="SMART" id="SM00360">
    <property type="entry name" value="RRM"/>
    <property type="match status" value="1"/>
</dbReference>
<dbReference type="AlphaFoldDB" id="E9HNR6"/>
<dbReference type="PROSITE" id="PS50102">
    <property type="entry name" value="RRM"/>
    <property type="match status" value="1"/>
</dbReference>
<dbReference type="HOGENOM" id="CLU_814481_0_0_1"/>
<feature type="region of interest" description="Disordered" evidence="3">
    <location>
        <begin position="317"/>
        <end position="341"/>
    </location>
</feature>
<dbReference type="EMBL" id="GL732698">
    <property type="protein sequence ID" value="EFX66600.1"/>
    <property type="molecule type" value="Genomic_DNA"/>
</dbReference>
<dbReference type="eggNOG" id="KOG0117">
    <property type="taxonomic scope" value="Eukaryota"/>
</dbReference>
<evidence type="ECO:0000256" key="2">
    <source>
        <dbReference type="PROSITE-ProRule" id="PRU00176"/>
    </source>
</evidence>
<feature type="domain" description="RRM" evidence="4">
    <location>
        <begin position="55"/>
        <end position="125"/>
    </location>
</feature>
<reference evidence="5 6" key="1">
    <citation type="journal article" date="2011" name="Science">
        <title>The ecoresponsive genome of Daphnia pulex.</title>
        <authorList>
            <person name="Colbourne J.K."/>
            <person name="Pfrender M.E."/>
            <person name="Gilbert D."/>
            <person name="Thomas W.K."/>
            <person name="Tucker A."/>
            <person name="Oakley T.H."/>
            <person name="Tokishita S."/>
            <person name="Aerts A."/>
            <person name="Arnold G.J."/>
            <person name="Basu M.K."/>
            <person name="Bauer D.J."/>
            <person name="Caceres C.E."/>
            <person name="Carmel L."/>
            <person name="Casola C."/>
            <person name="Choi J.H."/>
            <person name="Detter J.C."/>
            <person name="Dong Q."/>
            <person name="Dusheyko S."/>
            <person name="Eads B.D."/>
            <person name="Frohlich T."/>
            <person name="Geiler-Samerotte K.A."/>
            <person name="Gerlach D."/>
            <person name="Hatcher P."/>
            <person name="Jogdeo S."/>
            <person name="Krijgsveld J."/>
            <person name="Kriventseva E.V."/>
            <person name="Kultz D."/>
            <person name="Laforsch C."/>
            <person name="Lindquist E."/>
            <person name="Lopez J."/>
            <person name="Manak J.R."/>
            <person name="Muller J."/>
            <person name="Pangilinan J."/>
            <person name="Patwardhan R.P."/>
            <person name="Pitluck S."/>
            <person name="Pritham E.J."/>
            <person name="Rechtsteiner A."/>
            <person name="Rho M."/>
            <person name="Rogozin I.B."/>
            <person name="Sakarya O."/>
            <person name="Salamov A."/>
            <person name="Schaack S."/>
            <person name="Shapiro H."/>
            <person name="Shiga Y."/>
            <person name="Skalitzky C."/>
            <person name="Smith Z."/>
            <person name="Souvorov A."/>
            <person name="Sung W."/>
            <person name="Tang Z."/>
            <person name="Tsuchiya D."/>
            <person name="Tu H."/>
            <person name="Vos H."/>
            <person name="Wang M."/>
            <person name="Wolf Y.I."/>
            <person name="Yamagata H."/>
            <person name="Yamada T."/>
            <person name="Ye Y."/>
            <person name="Shaw J.R."/>
            <person name="Andrews J."/>
            <person name="Crease T.J."/>
            <person name="Tang H."/>
            <person name="Lucas S.M."/>
            <person name="Robertson H.M."/>
            <person name="Bork P."/>
            <person name="Koonin E.V."/>
            <person name="Zdobnov E.M."/>
            <person name="Grigoriev I.V."/>
            <person name="Lynch M."/>
            <person name="Boore J.L."/>
        </authorList>
    </citation>
    <scope>NUCLEOTIDE SEQUENCE [LARGE SCALE GENOMIC DNA]</scope>
</reference>
<dbReference type="Proteomes" id="UP000000305">
    <property type="component" value="Unassembled WGS sequence"/>
</dbReference>
<feature type="compositionally biased region" description="Basic and acidic residues" evidence="3">
    <location>
        <begin position="318"/>
        <end position="328"/>
    </location>
</feature>
<dbReference type="InterPro" id="IPR035979">
    <property type="entry name" value="RBD_domain_sf"/>
</dbReference>
<evidence type="ECO:0000313" key="5">
    <source>
        <dbReference type="EMBL" id="EFX66600.1"/>
    </source>
</evidence>
<evidence type="ECO:0000256" key="3">
    <source>
        <dbReference type="SAM" id="MobiDB-lite"/>
    </source>
</evidence>
<sequence>MTPVMTPIQEDHQVSTVVKAKQPMRQSYELDGLEIKGGLRLETYVNVPKMRLYFKVACVRNLPHDFKEEKLQEVFEVHGPIQRVKILEDYAYARIENRDDAVHALDALDGYDLYGAIFQISLAKANCVAKSPYQQRIVKFDRKAQVYRSTGPKAVSLDEVVGVAVPQTVGVAVPQAVGVADPPAGGLDAFAVVGVADPQAVGLDAVVVVGDAKAPVLGLDTAPLNDAAAPGNCLAAALEPSKESSNKDETYKGSILQQKVQFVFQAKRVPELADPHRLSSISMIPRPSISELPDDSASEGMHVSLSLEEAEVLGKLNKKVEQKKKDLAGSHSPMMGPSNDE</sequence>